<feature type="region of interest" description="Disordered" evidence="1">
    <location>
        <begin position="316"/>
        <end position="376"/>
    </location>
</feature>
<reference evidence="2 3" key="1">
    <citation type="journal article" date="2016" name="Mol. Biol. Evol.">
        <title>Comparative Genomics of Early-Diverging Mushroom-Forming Fungi Provides Insights into the Origins of Lignocellulose Decay Capabilities.</title>
        <authorList>
            <person name="Nagy L.G."/>
            <person name="Riley R."/>
            <person name="Tritt A."/>
            <person name="Adam C."/>
            <person name="Daum C."/>
            <person name="Floudas D."/>
            <person name="Sun H."/>
            <person name="Yadav J.S."/>
            <person name="Pangilinan J."/>
            <person name="Larsson K.H."/>
            <person name="Matsuura K."/>
            <person name="Barry K."/>
            <person name="Labutti K."/>
            <person name="Kuo R."/>
            <person name="Ohm R.A."/>
            <person name="Bhattacharya S.S."/>
            <person name="Shirouzu T."/>
            <person name="Yoshinaga Y."/>
            <person name="Martin F.M."/>
            <person name="Grigoriev I.V."/>
            <person name="Hibbett D.S."/>
        </authorList>
    </citation>
    <scope>NUCLEOTIDE SEQUENCE [LARGE SCALE GENOMIC DNA]</scope>
    <source>
        <strain evidence="2 3">HHB12029</strain>
    </source>
</reference>
<protein>
    <submittedName>
        <fullName evidence="2">Uncharacterized protein</fullName>
    </submittedName>
</protein>
<evidence type="ECO:0000256" key="1">
    <source>
        <dbReference type="SAM" id="MobiDB-lite"/>
    </source>
</evidence>
<keyword evidence="3" id="KW-1185">Reference proteome</keyword>
<dbReference type="STRING" id="1314781.A0A165F789"/>
<name>A0A165F789_EXIGL</name>
<evidence type="ECO:0000313" key="3">
    <source>
        <dbReference type="Proteomes" id="UP000077266"/>
    </source>
</evidence>
<dbReference type="InParanoid" id="A0A165F789"/>
<dbReference type="Proteomes" id="UP000077266">
    <property type="component" value="Unassembled WGS sequence"/>
</dbReference>
<feature type="compositionally biased region" description="Low complexity" evidence="1">
    <location>
        <begin position="337"/>
        <end position="361"/>
    </location>
</feature>
<evidence type="ECO:0000313" key="2">
    <source>
        <dbReference type="EMBL" id="KZV88508.1"/>
    </source>
</evidence>
<dbReference type="OrthoDB" id="3053346at2759"/>
<organism evidence="2 3">
    <name type="scientific">Exidia glandulosa HHB12029</name>
    <dbReference type="NCBI Taxonomy" id="1314781"/>
    <lineage>
        <taxon>Eukaryota</taxon>
        <taxon>Fungi</taxon>
        <taxon>Dikarya</taxon>
        <taxon>Basidiomycota</taxon>
        <taxon>Agaricomycotina</taxon>
        <taxon>Agaricomycetes</taxon>
        <taxon>Auriculariales</taxon>
        <taxon>Exidiaceae</taxon>
        <taxon>Exidia</taxon>
    </lineage>
</organism>
<proteinExistence type="predicted"/>
<gene>
    <name evidence="2" type="ORF">EXIGLDRAFT_772624</name>
</gene>
<dbReference type="AlphaFoldDB" id="A0A165F789"/>
<accession>A0A165F789</accession>
<sequence length="420" mass="46335">MLVVENPSLYDRPTTKDDYNSFVVIAIDPVASVALLEDEQATCEAAAMPTTKYLALINKDVGFEMIPEAGMPKLSLQFYFARNGLPDEPNDWAAIPLAPAPPHPRTGRAPVTPSYPLPWSNCHIATLHTLFATVSRIYQHHTPGPSITRPQRRQVADMVNRDVKEYKPTETEADAPTPDYEEALALAREYIAQAAAEQPPPDDDDGARGMMDIFPRNDVAQMKLHVEMWVDVNSIERPGDPANLKAEIHRLKQIEWDWAKRVVAESLASQTKPETSAWLDGISGAEAPVYDEETDVLDDMDGDMSIVPEDAIEHRGQHDTAAPPDNDTAELDGVSQAPASDRSLARASSPSATSRPTSIPAVPSPPEATKEDTVSTSPLYARRTITAFVAGFLSIFSRFRPIISRFTSLLLLWTRRPFSR</sequence>
<dbReference type="EMBL" id="KV426098">
    <property type="protein sequence ID" value="KZV88508.1"/>
    <property type="molecule type" value="Genomic_DNA"/>
</dbReference>